<keyword evidence="3" id="KW-1003">Cell membrane</keyword>
<gene>
    <name evidence="8" type="ORF">STSP1_00795</name>
</gene>
<dbReference type="InterPro" id="IPR052923">
    <property type="entry name" value="UPF0718"/>
</dbReference>
<feature type="transmembrane region" description="Helical" evidence="7">
    <location>
        <begin position="109"/>
        <end position="128"/>
    </location>
</feature>
<dbReference type="KEGG" id="pbp:STSP1_00795"/>
<evidence type="ECO:0000256" key="1">
    <source>
        <dbReference type="ARBA" id="ARBA00004651"/>
    </source>
</evidence>
<evidence type="ECO:0000256" key="6">
    <source>
        <dbReference type="ARBA" id="ARBA00023136"/>
    </source>
</evidence>
<feature type="transmembrane region" description="Helical" evidence="7">
    <location>
        <begin position="53"/>
        <end position="74"/>
    </location>
</feature>
<dbReference type="PANTHER" id="PTHR34184">
    <property type="entry name" value="UPF0718 PROTEIN YCGR"/>
    <property type="match status" value="1"/>
</dbReference>
<dbReference type="Proteomes" id="UP000193334">
    <property type="component" value="Chromosome"/>
</dbReference>
<keyword evidence="6 7" id="KW-0472">Membrane</keyword>
<dbReference type="Pfam" id="PF03773">
    <property type="entry name" value="ArsP_1"/>
    <property type="match status" value="1"/>
</dbReference>
<evidence type="ECO:0000256" key="2">
    <source>
        <dbReference type="ARBA" id="ARBA00006386"/>
    </source>
</evidence>
<evidence type="ECO:0000256" key="4">
    <source>
        <dbReference type="ARBA" id="ARBA00022692"/>
    </source>
</evidence>
<proteinExistence type="inferred from homology"/>
<evidence type="ECO:0000256" key="3">
    <source>
        <dbReference type="ARBA" id="ARBA00022475"/>
    </source>
</evidence>
<dbReference type="PANTHER" id="PTHR34184:SF4">
    <property type="entry name" value="UPF0718 PROTEIN YCGR"/>
    <property type="match status" value="1"/>
</dbReference>
<dbReference type="EMBL" id="CP021023">
    <property type="protein sequence ID" value="ARN56414.1"/>
    <property type="molecule type" value="Genomic_DNA"/>
</dbReference>
<feature type="transmembrane region" description="Helical" evidence="7">
    <location>
        <begin position="337"/>
        <end position="354"/>
    </location>
</feature>
<keyword evidence="9" id="KW-1185">Reference proteome</keyword>
<evidence type="ECO:0000256" key="5">
    <source>
        <dbReference type="ARBA" id="ARBA00022989"/>
    </source>
</evidence>
<accession>A0A1W6LL05</accession>
<keyword evidence="4 7" id="KW-0812">Transmembrane</keyword>
<feature type="transmembrane region" description="Helical" evidence="7">
    <location>
        <begin position="211"/>
        <end position="228"/>
    </location>
</feature>
<evidence type="ECO:0000256" key="7">
    <source>
        <dbReference type="SAM" id="Phobius"/>
    </source>
</evidence>
<reference evidence="9" key="1">
    <citation type="submission" date="2017-04" db="EMBL/GenBank/DDBJ databases">
        <title>Comparative genomics and description of representatives of a novel lineage of planctomycetes thriving in anoxic sediments.</title>
        <authorList>
            <person name="Spring S."/>
            <person name="Bunk B."/>
            <person name="Sproer C."/>
        </authorList>
    </citation>
    <scope>NUCLEOTIDE SEQUENCE [LARGE SCALE GENOMIC DNA]</scope>
    <source>
        <strain evidence="9">ST-PulAB-D4</strain>
    </source>
</reference>
<evidence type="ECO:0000313" key="9">
    <source>
        <dbReference type="Proteomes" id="UP000193334"/>
    </source>
</evidence>
<dbReference type="InterPro" id="IPR005524">
    <property type="entry name" value="DUF318"/>
</dbReference>
<feature type="transmembrane region" description="Helical" evidence="7">
    <location>
        <begin position="80"/>
        <end position="102"/>
    </location>
</feature>
<comment type="subcellular location">
    <subcellularLocation>
        <location evidence="1">Cell membrane</location>
        <topology evidence="1">Multi-pass membrane protein</topology>
    </subcellularLocation>
</comment>
<evidence type="ECO:0000313" key="8">
    <source>
        <dbReference type="EMBL" id="ARN56414.1"/>
    </source>
</evidence>
<feature type="transmembrane region" description="Helical" evidence="7">
    <location>
        <begin position="14"/>
        <end position="32"/>
    </location>
</feature>
<comment type="similarity">
    <text evidence="2">Belongs to the UPF0718 family.</text>
</comment>
<protein>
    <submittedName>
        <fullName evidence="8">Putative permease</fullName>
    </submittedName>
</protein>
<organism evidence="8 9">
    <name type="scientific">Sedimentisphaera salicampi</name>
    <dbReference type="NCBI Taxonomy" id="1941349"/>
    <lineage>
        <taxon>Bacteria</taxon>
        <taxon>Pseudomonadati</taxon>
        <taxon>Planctomycetota</taxon>
        <taxon>Phycisphaerae</taxon>
        <taxon>Sedimentisphaerales</taxon>
        <taxon>Sedimentisphaeraceae</taxon>
        <taxon>Sedimentisphaera</taxon>
    </lineage>
</organism>
<dbReference type="GO" id="GO:0005886">
    <property type="term" value="C:plasma membrane"/>
    <property type="evidence" value="ECO:0007669"/>
    <property type="project" value="UniProtKB-SubCell"/>
</dbReference>
<dbReference type="STRING" id="1941349.STSP1_00795"/>
<dbReference type="AlphaFoldDB" id="A0A1W6LL05"/>
<name>A0A1W6LL05_9BACT</name>
<feature type="transmembrane region" description="Helical" evidence="7">
    <location>
        <begin position="175"/>
        <end position="199"/>
    </location>
</feature>
<sequence>MDFFTIFFDSLMQAAPYVILGMLIAGAVRNYVPQSVLQNNLGGRSPLTLLKSVGIGCLLPLCSCGTIPLGIGLYRSGAAIGNMLAFMTSAPVLSPVLIVLAIKLLGFKITLTLIFSAVVGALIIGWLGNRLFSPQGEFSSDPRCENMEFKYHSKLAEKGRTGKLLETVRWSFFDLGADICIDILIGLGIVSIILAILPMEWISRWLGQQDLFTLVYVVILGIFTYACSIPSIPIIQGLLLMGASPGAAMAYMIAGPATNFGELYAIGKSMGKKPAVYYAGALIVLAIAAGYLTDRLVFPDYQYRAFREQGELVIKQCCVPVIFGEGVDVGEAQVPGWHWPFGFLLFAVIGFGFFKKVKHFLVNPCECCVWKSYGQGDSCGAKCHVRRKHDLFQKYIAQPVKKLMKNY</sequence>
<keyword evidence="5 7" id="KW-1133">Transmembrane helix</keyword>
<feature type="transmembrane region" description="Helical" evidence="7">
    <location>
        <begin position="275"/>
        <end position="293"/>
    </location>
</feature>
<dbReference type="RefSeq" id="WP_085755109.1">
    <property type="nucleotide sequence ID" value="NZ_CP021023.1"/>
</dbReference>